<feature type="active site" evidence="4">
    <location>
        <position position="118"/>
    </location>
</feature>
<dbReference type="InterPro" id="IPR036775">
    <property type="entry name" value="DNA_pol_Y-fam_lit_finger_sf"/>
</dbReference>
<gene>
    <name evidence="4 6" type="primary">dinB</name>
    <name evidence="6" type="ORF">AMOR_40280</name>
</gene>
<dbReference type="EC" id="2.7.7.7" evidence="4"/>
<comment type="subunit">
    <text evidence="4">Monomer.</text>
</comment>
<protein>
    <recommendedName>
        <fullName evidence="4">DNA polymerase IV</fullName>
        <shortName evidence="4">Pol IV</shortName>
        <ecNumber evidence="4">2.7.7.7</ecNumber>
    </recommendedName>
</protein>
<feature type="binding site" evidence="4">
    <location>
        <position position="117"/>
    </location>
    <ligand>
        <name>Mg(2+)</name>
        <dbReference type="ChEBI" id="CHEBI:18420"/>
    </ligand>
</feature>
<dbReference type="Gene3D" id="3.30.70.270">
    <property type="match status" value="1"/>
</dbReference>
<dbReference type="Pfam" id="PF11798">
    <property type="entry name" value="IMS_HHH"/>
    <property type="match status" value="1"/>
</dbReference>
<comment type="similarity">
    <text evidence="1 4">Belongs to the DNA polymerase type-Y family.</text>
</comment>
<keyword evidence="4" id="KW-0479">Metal-binding</keyword>
<comment type="subcellular location">
    <subcellularLocation>
        <location evidence="4">Cytoplasm</location>
    </subcellularLocation>
</comment>
<reference evidence="7" key="1">
    <citation type="journal article" date="2022" name="Int. J. Syst. Evol. Microbiol.">
        <title>Anaeromyxobacter oryzae sp. nov., Anaeromyxobacter diazotrophicus sp. nov. and Anaeromyxobacter paludicola sp. nov., isolated from paddy soils.</title>
        <authorList>
            <person name="Itoh H."/>
            <person name="Xu Z."/>
            <person name="Mise K."/>
            <person name="Masuda Y."/>
            <person name="Ushijima N."/>
            <person name="Hayakawa C."/>
            <person name="Shiratori Y."/>
            <person name="Senoo K."/>
        </authorList>
    </citation>
    <scope>NUCLEOTIDE SEQUENCE [LARGE SCALE GENOMIC DNA]</scope>
    <source>
        <strain evidence="7">Red232</strain>
    </source>
</reference>
<evidence type="ECO:0000256" key="1">
    <source>
        <dbReference type="ARBA" id="ARBA00010945"/>
    </source>
</evidence>
<feature type="binding site" evidence="4">
    <location>
        <position position="22"/>
    </location>
    <ligand>
        <name>Mg(2+)</name>
        <dbReference type="ChEBI" id="CHEBI:18420"/>
    </ligand>
</feature>
<keyword evidence="4" id="KW-0238">DNA-binding</keyword>
<dbReference type="HAMAP" id="MF_01113">
    <property type="entry name" value="DNApol_IV"/>
    <property type="match status" value="1"/>
</dbReference>
<dbReference type="Gene3D" id="3.30.1490.100">
    <property type="entry name" value="DNA polymerase, Y-family, little finger domain"/>
    <property type="match status" value="1"/>
</dbReference>
<dbReference type="InterPro" id="IPR024728">
    <property type="entry name" value="PolY_HhH_motif"/>
</dbReference>
<dbReference type="SUPFAM" id="SSF56672">
    <property type="entry name" value="DNA/RNA polymerases"/>
    <property type="match status" value="1"/>
</dbReference>
<evidence type="ECO:0000256" key="4">
    <source>
        <dbReference type="HAMAP-Rule" id="MF_01113"/>
    </source>
</evidence>
<keyword evidence="4" id="KW-0460">Magnesium</keyword>
<dbReference type="InterPro" id="IPR050116">
    <property type="entry name" value="DNA_polymerase-Y"/>
</dbReference>
<evidence type="ECO:0000259" key="5">
    <source>
        <dbReference type="PROSITE" id="PS50173"/>
    </source>
</evidence>
<dbReference type="SUPFAM" id="SSF100879">
    <property type="entry name" value="Lesion bypass DNA polymerase (Y-family), little finger domain"/>
    <property type="match status" value="1"/>
</dbReference>
<dbReference type="InterPro" id="IPR043502">
    <property type="entry name" value="DNA/RNA_pol_sf"/>
</dbReference>
<dbReference type="PANTHER" id="PTHR11076:SF33">
    <property type="entry name" value="DNA POLYMERASE KAPPA"/>
    <property type="match status" value="1"/>
</dbReference>
<keyword evidence="2 4" id="KW-0515">Mutator protein</keyword>
<keyword evidence="4" id="KW-0235">DNA replication</keyword>
<dbReference type="PANTHER" id="PTHR11076">
    <property type="entry name" value="DNA REPAIR POLYMERASE UMUC / TRANSFERASE FAMILY MEMBER"/>
    <property type="match status" value="1"/>
</dbReference>
<comment type="function">
    <text evidence="4">Poorly processive, error-prone DNA polymerase involved in untargeted mutagenesis. Copies undamaged DNA at stalled replication forks, which arise in vivo from mismatched or misaligned primer ends. These misaligned primers can be extended by PolIV. Exhibits no 3'-5' exonuclease (proofreading) activity. May be involved in translesional synthesis, in conjunction with the beta clamp from PolIII.</text>
</comment>
<dbReference type="Gene3D" id="3.40.1170.60">
    <property type="match status" value="1"/>
</dbReference>
<feature type="site" description="Substrate discrimination" evidence="4">
    <location>
        <position position="27"/>
    </location>
</feature>
<organism evidence="6 7">
    <name type="scientific">Anaeromyxobacter oryzae</name>
    <dbReference type="NCBI Taxonomy" id="2918170"/>
    <lineage>
        <taxon>Bacteria</taxon>
        <taxon>Pseudomonadati</taxon>
        <taxon>Myxococcota</taxon>
        <taxon>Myxococcia</taxon>
        <taxon>Myxococcales</taxon>
        <taxon>Cystobacterineae</taxon>
        <taxon>Anaeromyxobacteraceae</taxon>
        <taxon>Anaeromyxobacter</taxon>
    </lineage>
</organism>
<dbReference type="Gene3D" id="1.10.150.20">
    <property type="entry name" value="5' to 3' exonuclease, C-terminal subdomain"/>
    <property type="match status" value="1"/>
</dbReference>
<accession>A0ABM7WZW6</accession>
<keyword evidence="7" id="KW-1185">Reference proteome</keyword>
<keyword evidence="4" id="KW-0227">DNA damage</keyword>
<name>A0ABM7WZW6_9BACT</name>
<keyword evidence="4" id="KW-0548">Nucleotidyltransferase</keyword>
<comment type="catalytic activity">
    <reaction evidence="4">
        <text>DNA(n) + a 2'-deoxyribonucleoside 5'-triphosphate = DNA(n+1) + diphosphate</text>
        <dbReference type="Rhea" id="RHEA:22508"/>
        <dbReference type="Rhea" id="RHEA-COMP:17339"/>
        <dbReference type="Rhea" id="RHEA-COMP:17340"/>
        <dbReference type="ChEBI" id="CHEBI:33019"/>
        <dbReference type="ChEBI" id="CHEBI:61560"/>
        <dbReference type="ChEBI" id="CHEBI:173112"/>
        <dbReference type="EC" id="2.7.7.7"/>
    </reaction>
</comment>
<dbReference type="EMBL" id="AP025591">
    <property type="protein sequence ID" value="BDG05032.1"/>
    <property type="molecule type" value="Genomic_DNA"/>
</dbReference>
<dbReference type="CDD" id="cd03586">
    <property type="entry name" value="PolY_Pol_IV_kappa"/>
    <property type="match status" value="1"/>
</dbReference>
<dbReference type="PROSITE" id="PS50173">
    <property type="entry name" value="UMUC"/>
    <property type="match status" value="1"/>
</dbReference>
<dbReference type="Proteomes" id="UP001162891">
    <property type="component" value="Chromosome"/>
</dbReference>
<proteinExistence type="inferred from homology"/>
<keyword evidence="4" id="KW-0808">Transferase</keyword>
<evidence type="ECO:0000313" key="6">
    <source>
        <dbReference type="EMBL" id="BDG05032.1"/>
    </source>
</evidence>
<dbReference type="InterPro" id="IPR001126">
    <property type="entry name" value="UmuC"/>
</dbReference>
<dbReference type="Pfam" id="PF00817">
    <property type="entry name" value="IMS"/>
    <property type="match status" value="1"/>
</dbReference>
<evidence type="ECO:0000256" key="3">
    <source>
        <dbReference type="ARBA" id="ARBA00022932"/>
    </source>
</evidence>
<keyword evidence="4" id="KW-0234">DNA repair</keyword>
<keyword evidence="4" id="KW-0963">Cytoplasm</keyword>
<dbReference type="InterPro" id="IPR022880">
    <property type="entry name" value="DNApol_IV"/>
</dbReference>
<dbReference type="InterPro" id="IPR017961">
    <property type="entry name" value="DNA_pol_Y-fam_little_finger"/>
</dbReference>
<dbReference type="Pfam" id="PF11799">
    <property type="entry name" value="IMS_C"/>
    <property type="match status" value="1"/>
</dbReference>
<keyword evidence="3 4" id="KW-0239">DNA-directed DNA polymerase</keyword>
<comment type="cofactor">
    <cofactor evidence="4">
        <name>Mg(2+)</name>
        <dbReference type="ChEBI" id="CHEBI:18420"/>
    </cofactor>
    <text evidence="4">Binds 2 magnesium ions per subunit.</text>
</comment>
<feature type="domain" description="UmuC" evidence="5">
    <location>
        <begin position="18"/>
        <end position="216"/>
    </location>
</feature>
<sequence length="423" mass="45361">MGMASELARAQPLSAPRICCLDLDTFFVSVERLLDPTLEGKPVVVGGKPGSRGVVTAASYEVRRLGVKSGMSLIEASKRAPNAIYLPTRHEIYGTYAERVREIARRFAPKVLVASIDEMYLDFSGCERLYRSGDAASGNGGEDRAGDVAIEGAALQLTTAVFDEIGLPSSVGVATSKVVAKVASALAKPRGVMLVPAGVERAVLAPLPVRSFPGIGPVAEARLHAAGYQTLGAVAEASVEDLQNIFGAWAASISRGVQGLGSGDVGRERPAFAEHDPEGETVGSISNERTFREDVTDPASIEAVLCGLCERVCWRARKRHVKARTVTLKLRYADFHTLTRSQTTMATSSELELYPIVKEMFAAARTRSLPIRLLGVQLSNLGMFEQLPLFDRNERVGAVVDSIRARFGFAMVSLATGRGGQRR</sequence>
<dbReference type="InterPro" id="IPR043128">
    <property type="entry name" value="Rev_trsase/Diguanyl_cyclase"/>
</dbReference>
<evidence type="ECO:0000313" key="7">
    <source>
        <dbReference type="Proteomes" id="UP001162891"/>
    </source>
</evidence>
<evidence type="ECO:0000256" key="2">
    <source>
        <dbReference type="ARBA" id="ARBA00022457"/>
    </source>
</evidence>